<dbReference type="InterPro" id="IPR050490">
    <property type="entry name" value="Bact_solute-bd_prot1"/>
</dbReference>
<dbReference type="Gene3D" id="3.40.190.10">
    <property type="entry name" value="Periplasmic binding protein-like II"/>
    <property type="match status" value="1"/>
</dbReference>
<keyword evidence="3" id="KW-1185">Reference proteome</keyword>
<dbReference type="EMBL" id="VDCQ01000139">
    <property type="protein sequence ID" value="TNJ53597.1"/>
    <property type="molecule type" value="Genomic_DNA"/>
</dbReference>
<comment type="caution">
    <text evidence="2">The sequence shown here is derived from an EMBL/GenBank/DDBJ whole genome shotgun (WGS) entry which is preliminary data.</text>
</comment>
<dbReference type="Proteomes" id="UP000307943">
    <property type="component" value="Unassembled WGS sequence"/>
</dbReference>
<reference evidence="2 3" key="1">
    <citation type="submission" date="2019-05" db="EMBL/GenBank/DDBJ databases">
        <title>We sequenced the genome of Paenibacillus hemerocallicola KCTC 33185 for further insight into its adaptation and study the phylogeny of Paenibacillus.</title>
        <authorList>
            <person name="Narsing Rao M.P."/>
        </authorList>
    </citation>
    <scope>NUCLEOTIDE SEQUENCE [LARGE SCALE GENOMIC DNA]</scope>
    <source>
        <strain evidence="2 3">KCTC 33185</strain>
    </source>
</reference>
<dbReference type="InterPro" id="IPR006059">
    <property type="entry name" value="SBP"/>
</dbReference>
<keyword evidence="1" id="KW-0732">Signal</keyword>
<dbReference type="PROSITE" id="PS51257">
    <property type="entry name" value="PROKAR_LIPOPROTEIN"/>
    <property type="match status" value="1"/>
</dbReference>
<evidence type="ECO:0000313" key="3">
    <source>
        <dbReference type="Proteomes" id="UP000307943"/>
    </source>
</evidence>
<sequence>MSKRRNSFMLSCIMISSIGLLAACGGSKSGEEELKTPAVPQEPTEVYFLSTSTYWWDEATFMKEFGEPLQKKYPYIIPKTINLAAANTKAIEGLIVNKQPIDVILSANYSYLAYIEPYNLSMDIEPLIKQNNVDLNRFAPEFIDMNRTLGNGKLIGLPLQDSPTQIIYNKGIFDQFGVSYPPHGQWTWDEMYALANKVTRMDSGKQFYGVRLHNTFFRRNPFSLEYVDSKTNKAIFNNDQGKKMIEMWLRQYELSDTPGLATDGAKMFFENRNLAMWIPGSQTYNTPDLYKGLEWDLAPAPVLPEKGNVGFQPYPDYLFVSNISKNKELAMKAIEYFTSDTFQMERSKNAWATPLKNSQIKAAFGQNSELFKGKNISAMSPAKYAPAASYNKFTQQAGAIILPKHINNVRDNKTDINSALRAAEEEENKYIEDNLKATK</sequence>
<evidence type="ECO:0000313" key="2">
    <source>
        <dbReference type="EMBL" id="TNJ53597.1"/>
    </source>
</evidence>
<dbReference type="OrthoDB" id="2505812at2"/>
<dbReference type="Pfam" id="PF01547">
    <property type="entry name" value="SBP_bac_1"/>
    <property type="match status" value="1"/>
</dbReference>
<gene>
    <name evidence="2" type="ORF">FE784_40370</name>
</gene>
<dbReference type="PANTHER" id="PTHR43649">
    <property type="entry name" value="ARABINOSE-BINDING PROTEIN-RELATED"/>
    <property type="match status" value="1"/>
</dbReference>
<dbReference type="PANTHER" id="PTHR43649:SF12">
    <property type="entry name" value="DIACETYLCHITOBIOSE BINDING PROTEIN DASA"/>
    <property type="match status" value="1"/>
</dbReference>
<name>A0A5C4SX31_9BACL</name>
<dbReference type="RefSeq" id="WP_139607953.1">
    <property type="nucleotide sequence ID" value="NZ_VDCQ01000139.1"/>
</dbReference>
<accession>A0A5C4SX31</accession>
<dbReference type="SUPFAM" id="SSF53850">
    <property type="entry name" value="Periplasmic binding protein-like II"/>
    <property type="match status" value="1"/>
</dbReference>
<evidence type="ECO:0000256" key="1">
    <source>
        <dbReference type="SAM" id="SignalP"/>
    </source>
</evidence>
<proteinExistence type="predicted"/>
<feature type="signal peptide" evidence="1">
    <location>
        <begin position="1"/>
        <end position="22"/>
    </location>
</feature>
<dbReference type="AlphaFoldDB" id="A0A5C4SX31"/>
<organism evidence="2 3">
    <name type="scientific">Paenibacillus hemerocallicola</name>
    <dbReference type="NCBI Taxonomy" id="1172614"/>
    <lineage>
        <taxon>Bacteria</taxon>
        <taxon>Bacillati</taxon>
        <taxon>Bacillota</taxon>
        <taxon>Bacilli</taxon>
        <taxon>Bacillales</taxon>
        <taxon>Paenibacillaceae</taxon>
        <taxon>Paenibacillus</taxon>
    </lineage>
</organism>
<protein>
    <submittedName>
        <fullName evidence="2">Carbohydrate ABC transporter substrate-binding protein</fullName>
    </submittedName>
</protein>
<feature type="chain" id="PRO_5022842171" evidence="1">
    <location>
        <begin position="23"/>
        <end position="439"/>
    </location>
</feature>